<feature type="domain" description="AbiTii" evidence="3">
    <location>
        <begin position="176"/>
        <end position="336"/>
    </location>
</feature>
<evidence type="ECO:0000259" key="3">
    <source>
        <dbReference type="Pfam" id="PF18864"/>
    </source>
</evidence>
<dbReference type="Gene3D" id="3.30.950.30">
    <property type="entry name" value="Schlafen, AAA domain"/>
    <property type="match status" value="1"/>
</dbReference>
<name>H1Y258_9SPHI</name>
<dbReference type="Pfam" id="PF04326">
    <property type="entry name" value="SLFN_AlbA_2"/>
    <property type="match status" value="1"/>
</dbReference>
<keyword evidence="5" id="KW-1185">Reference proteome</keyword>
<dbReference type="STRING" id="714943.Mucpa_2600"/>
<feature type="domain" description="Schlafen AlbA-2" evidence="2">
    <location>
        <begin position="15"/>
        <end position="147"/>
    </location>
</feature>
<proteinExistence type="predicted"/>
<accession>H1Y258</accession>
<dbReference type="AlphaFoldDB" id="H1Y258"/>
<protein>
    <submittedName>
        <fullName evidence="4">Uncharacterized protein</fullName>
    </submittedName>
</protein>
<dbReference type="Pfam" id="PF18864">
    <property type="entry name" value="AbiTii"/>
    <property type="match status" value="1"/>
</dbReference>
<reference evidence="4" key="1">
    <citation type="submission" date="2011-09" db="EMBL/GenBank/DDBJ databases">
        <title>The permanent draft genome of Mucilaginibacter paludis DSM 18603.</title>
        <authorList>
            <consortium name="US DOE Joint Genome Institute (JGI-PGF)"/>
            <person name="Lucas S."/>
            <person name="Han J."/>
            <person name="Lapidus A."/>
            <person name="Bruce D."/>
            <person name="Goodwin L."/>
            <person name="Pitluck S."/>
            <person name="Peters L."/>
            <person name="Kyrpides N."/>
            <person name="Mavromatis K."/>
            <person name="Ivanova N."/>
            <person name="Mikhailova N."/>
            <person name="Held B."/>
            <person name="Detter J.C."/>
            <person name="Tapia R."/>
            <person name="Han C."/>
            <person name="Land M."/>
            <person name="Hauser L."/>
            <person name="Markowitz V."/>
            <person name="Cheng J.-F."/>
            <person name="Hugenholtz P."/>
            <person name="Woyke T."/>
            <person name="Wu D."/>
            <person name="Tindall B."/>
            <person name="Brambilla E."/>
            <person name="Klenk H.-P."/>
            <person name="Eisen J.A."/>
        </authorList>
    </citation>
    <scope>NUCLEOTIDE SEQUENCE [LARGE SCALE GENOMIC DNA]</scope>
    <source>
        <strain evidence="4">DSM 18603</strain>
    </source>
</reference>
<gene>
    <name evidence="4" type="ORF">Mucpa_2600</name>
</gene>
<dbReference type="InterPro" id="IPR007421">
    <property type="entry name" value="Schlafen_AlbA_2_dom"/>
</dbReference>
<keyword evidence="1" id="KW-0175">Coiled coil</keyword>
<feature type="coiled-coil region" evidence="1">
    <location>
        <begin position="271"/>
        <end position="298"/>
    </location>
</feature>
<dbReference type="eggNOG" id="COG2865">
    <property type="taxonomic scope" value="Bacteria"/>
</dbReference>
<evidence type="ECO:0000313" key="5">
    <source>
        <dbReference type="Proteomes" id="UP000002774"/>
    </source>
</evidence>
<organism evidence="4 5">
    <name type="scientific">Mucilaginibacter paludis DSM 18603</name>
    <dbReference type="NCBI Taxonomy" id="714943"/>
    <lineage>
        <taxon>Bacteria</taxon>
        <taxon>Pseudomonadati</taxon>
        <taxon>Bacteroidota</taxon>
        <taxon>Sphingobacteriia</taxon>
        <taxon>Sphingobacteriales</taxon>
        <taxon>Sphingobacteriaceae</taxon>
        <taxon>Mucilaginibacter</taxon>
    </lineage>
</organism>
<sequence length="350" mass="39813">MMTTAFFELLLSSPESNTLDFKEKSYRFDLNKDTEDAKFVKDLLSFANTVRVVPAYIISGVRSSEGQNFPVGIDSFTDDAILQQKVKGKIGPAINFLSYTFSYRNLLFGIIEIPIKYYPEPLSATLKLKGIDAGIIYIRRGSSNSEASGREILEIANWMKSLMIKNDLEPVQEEISALIQDFSDHKILLSTSFNKTFKLLKKVQQSELQEFCIKEITGYKNEEAEAMDTATYRMGLVIVSPYEVEPSWIGFRTSDQVIDEMKRSDGFQDMKLFFNQTLVELENKIRSMKEKNNQAVATFSDSSKKIFPHMDTMPDGTIFVYIGLASFLNVYEGIRKAAIKRLVNLQLTLN</sequence>
<evidence type="ECO:0000256" key="1">
    <source>
        <dbReference type="SAM" id="Coils"/>
    </source>
</evidence>
<dbReference type="HOGENOM" id="CLU_818151_0_0_10"/>
<dbReference type="EMBL" id="CM001403">
    <property type="protein sequence ID" value="EHQ26715.1"/>
    <property type="molecule type" value="Genomic_DNA"/>
</dbReference>
<dbReference type="OrthoDB" id="1415126at2"/>
<dbReference type="Proteomes" id="UP000002774">
    <property type="component" value="Chromosome"/>
</dbReference>
<evidence type="ECO:0000259" key="2">
    <source>
        <dbReference type="Pfam" id="PF04326"/>
    </source>
</evidence>
<dbReference type="InterPro" id="IPR041304">
    <property type="entry name" value="AbiTii"/>
</dbReference>
<dbReference type="InterPro" id="IPR038461">
    <property type="entry name" value="Schlafen_AlbA_2_dom_sf"/>
</dbReference>
<evidence type="ECO:0000313" key="4">
    <source>
        <dbReference type="EMBL" id="EHQ26715.1"/>
    </source>
</evidence>